<feature type="transmembrane region" description="Helical" evidence="5">
    <location>
        <begin position="12"/>
        <end position="33"/>
    </location>
</feature>
<keyword evidence="4 5" id="KW-0472">Membrane</keyword>
<dbReference type="EMBL" id="RBIQ01000008">
    <property type="protein sequence ID" value="RKR12859.1"/>
    <property type="molecule type" value="Genomic_DNA"/>
</dbReference>
<comment type="subcellular location">
    <subcellularLocation>
        <location evidence="1">Membrane</location>
    </subcellularLocation>
</comment>
<evidence type="ECO:0000256" key="5">
    <source>
        <dbReference type="SAM" id="Phobius"/>
    </source>
</evidence>
<dbReference type="GO" id="GO:0016020">
    <property type="term" value="C:membrane"/>
    <property type="evidence" value="ECO:0007669"/>
    <property type="project" value="UniProtKB-SubCell"/>
</dbReference>
<dbReference type="InterPro" id="IPR023408">
    <property type="entry name" value="MscS_beta-dom_sf"/>
</dbReference>
<evidence type="ECO:0000256" key="3">
    <source>
        <dbReference type="ARBA" id="ARBA00022989"/>
    </source>
</evidence>
<protein>
    <submittedName>
        <fullName evidence="7">Mechanosensitive ion channel-like protein</fullName>
    </submittedName>
</protein>
<dbReference type="RefSeq" id="WP_121065966.1">
    <property type="nucleotide sequence ID" value="NZ_RBIQ01000008.1"/>
</dbReference>
<dbReference type="GO" id="GO:0008381">
    <property type="term" value="F:mechanosensitive monoatomic ion channel activity"/>
    <property type="evidence" value="ECO:0007669"/>
    <property type="project" value="InterPro"/>
</dbReference>
<dbReference type="PANTHER" id="PTHR30221:SF8">
    <property type="entry name" value="SMALL-CONDUCTANCE MECHANOSENSITIVE CHANNEL"/>
    <property type="match status" value="1"/>
</dbReference>
<evidence type="ECO:0000256" key="2">
    <source>
        <dbReference type="ARBA" id="ARBA00022692"/>
    </source>
</evidence>
<dbReference type="AlphaFoldDB" id="A0A495E8F7"/>
<comment type="caution">
    <text evidence="7">The sequence shown here is derived from an EMBL/GenBank/DDBJ whole genome shotgun (WGS) entry which is preliminary data.</text>
</comment>
<sequence>MDNYFTRNQTELLATAVTIALFIIVKLVITKVVKKTGESSKFIEIRTKLVNKYITIILYIITIGILTFIWGVNFKEIGLLFSSIFAVIGIALFAQWSILSNLTAGVILFFAFPFKIGDKVRILDNDINSETIYLIEDIKAFHVSLRKESGELLVYPNSLMMQKAVALIN</sequence>
<reference evidence="7 8" key="1">
    <citation type="submission" date="2018-10" db="EMBL/GenBank/DDBJ databases">
        <title>Genomic Encyclopedia of Archaeal and Bacterial Type Strains, Phase II (KMG-II): from individual species to whole genera.</title>
        <authorList>
            <person name="Goeker M."/>
        </authorList>
    </citation>
    <scope>NUCLEOTIDE SEQUENCE [LARGE SCALE GENOMIC DNA]</scope>
    <source>
        <strain evidence="7 8">DSM 25230</strain>
    </source>
</reference>
<keyword evidence="3 5" id="KW-1133">Transmembrane helix</keyword>
<dbReference type="SUPFAM" id="SSF50182">
    <property type="entry name" value="Sm-like ribonucleoproteins"/>
    <property type="match status" value="1"/>
</dbReference>
<dbReference type="Proteomes" id="UP000269412">
    <property type="component" value="Unassembled WGS sequence"/>
</dbReference>
<evidence type="ECO:0000313" key="7">
    <source>
        <dbReference type="EMBL" id="RKR12859.1"/>
    </source>
</evidence>
<proteinExistence type="predicted"/>
<dbReference type="InterPro" id="IPR045275">
    <property type="entry name" value="MscS_archaea/bacteria_type"/>
</dbReference>
<feature type="transmembrane region" description="Helical" evidence="5">
    <location>
        <begin position="53"/>
        <end position="72"/>
    </location>
</feature>
<evidence type="ECO:0000256" key="1">
    <source>
        <dbReference type="ARBA" id="ARBA00004370"/>
    </source>
</evidence>
<dbReference type="Gene3D" id="2.30.30.60">
    <property type="match status" value="1"/>
</dbReference>
<dbReference type="OrthoDB" id="5705501at2"/>
<evidence type="ECO:0000313" key="8">
    <source>
        <dbReference type="Proteomes" id="UP000269412"/>
    </source>
</evidence>
<feature type="domain" description="Mechanosensitive ion channel MscS" evidence="6">
    <location>
        <begin position="98"/>
        <end position="165"/>
    </location>
</feature>
<dbReference type="Pfam" id="PF00924">
    <property type="entry name" value="MS_channel_2nd"/>
    <property type="match status" value="1"/>
</dbReference>
<keyword evidence="2 5" id="KW-0812">Transmembrane</keyword>
<gene>
    <name evidence="7" type="ORF">CLV91_1570</name>
</gene>
<keyword evidence="8" id="KW-1185">Reference proteome</keyword>
<dbReference type="PANTHER" id="PTHR30221">
    <property type="entry name" value="SMALL-CONDUCTANCE MECHANOSENSITIVE CHANNEL"/>
    <property type="match status" value="1"/>
</dbReference>
<evidence type="ECO:0000259" key="6">
    <source>
        <dbReference type="Pfam" id="PF00924"/>
    </source>
</evidence>
<accession>A0A495E8F7</accession>
<organism evidence="7 8">
    <name type="scientific">Maribacter vaceletii</name>
    <dbReference type="NCBI Taxonomy" id="1206816"/>
    <lineage>
        <taxon>Bacteria</taxon>
        <taxon>Pseudomonadati</taxon>
        <taxon>Bacteroidota</taxon>
        <taxon>Flavobacteriia</taxon>
        <taxon>Flavobacteriales</taxon>
        <taxon>Flavobacteriaceae</taxon>
        <taxon>Maribacter</taxon>
    </lineage>
</organism>
<dbReference type="InterPro" id="IPR010920">
    <property type="entry name" value="LSM_dom_sf"/>
</dbReference>
<feature type="transmembrane region" description="Helical" evidence="5">
    <location>
        <begin position="84"/>
        <end position="112"/>
    </location>
</feature>
<name>A0A495E8F7_9FLAO</name>
<dbReference type="InterPro" id="IPR006685">
    <property type="entry name" value="MscS_channel_2nd"/>
</dbReference>
<evidence type="ECO:0000256" key="4">
    <source>
        <dbReference type="ARBA" id="ARBA00023136"/>
    </source>
</evidence>
<dbReference type="Gene3D" id="1.10.287.1260">
    <property type="match status" value="1"/>
</dbReference>